<evidence type="ECO:0000313" key="3">
    <source>
        <dbReference type="Proteomes" id="UP001327957"/>
    </source>
</evidence>
<proteinExistence type="predicted"/>
<dbReference type="EMBL" id="JASAOK010000046">
    <property type="protein sequence ID" value="KAK6211640.1"/>
    <property type="molecule type" value="Genomic_DNA"/>
</dbReference>
<protein>
    <submittedName>
        <fullName evidence="2">Uncharacterized protein</fullName>
    </submittedName>
</protein>
<name>A0AAV9T1N6_9PEZI</name>
<feature type="region of interest" description="Disordered" evidence="1">
    <location>
        <begin position="1"/>
        <end position="23"/>
    </location>
</feature>
<evidence type="ECO:0000256" key="1">
    <source>
        <dbReference type="SAM" id="MobiDB-lite"/>
    </source>
</evidence>
<accession>A0AAV9T1N6</accession>
<dbReference type="AlphaFoldDB" id="A0AAV9T1N6"/>
<keyword evidence="3" id="KW-1185">Reference proteome</keyword>
<comment type="caution">
    <text evidence="2">The sequence shown here is derived from an EMBL/GenBank/DDBJ whole genome shotgun (WGS) entry which is preliminary data.</text>
</comment>
<gene>
    <name evidence="2" type="ORF">QIS74_10904</name>
</gene>
<dbReference type="Proteomes" id="UP001327957">
    <property type="component" value="Unassembled WGS sequence"/>
</dbReference>
<evidence type="ECO:0000313" key="2">
    <source>
        <dbReference type="EMBL" id="KAK6211640.1"/>
    </source>
</evidence>
<sequence>MHAGSLPDQGGTLHFTGLPPNKADRGTWLDAIWLGLEKPEKHAVDLRKKQSSIGALLDWIRQRFHNEADESSLNMPRVTAGAVGGDGGPRFKERSWRGRWGNHIELGYNMCPIS</sequence>
<feature type="region of interest" description="Disordered" evidence="1">
    <location>
        <begin position="70"/>
        <end position="90"/>
    </location>
</feature>
<reference evidence="2 3" key="1">
    <citation type="submission" date="2023-04" db="EMBL/GenBank/DDBJ databases">
        <title>Colletotrichum tabacum stain YC1 causing leaf anthracnose on Nicotiana tabacum(L.) cv.</title>
        <authorList>
            <person name="Ji Z."/>
            <person name="Wang M."/>
            <person name="Zhang J."/>
            <person name="Wang N."/>
            <person name="Zhou Z."/>
        </authorList>
    </citation>
    <scope>NUCLEOTIDE SEQUENCE [LARGE SCALE GENOMIC DNA]</scope>
    <source>
        <strain evidence="2 3">YC1</strain>
    </source>
</reference>
<organism evidence="2 3">
    <name type="scientific">Colletotrichum tabaci</name>
    <dbReference type="NCBI Taxonomy" id="1209068"/>
    <lineage>
        <taxon>Eukaryota</taxon>
        <taxon>Fungi</taxon>
        <taxon>Dikarya</taxon>
        <taxon>Ascomycota</taxon>
        <taxon>Pezizomycotina</taxon>
        <taxon>Sordariomycetes</taxon>
        <taxon>Hypocreomycetidae</taxon>
        <taxon>Glomerellales</taxon>
        <taxon>Glomerellaceae</taxon>
        <taxon>Colletotrichum</taxon>
        <taxon>Colletotrichum destructivum species complex</taxon>
    </lineage>
</organism>